<dbReference type="AlphaFoldDB" id="A0A8J2LGY4"/>
<keyword evidence="2" id="KW-1185">Reference proteome</keyword>
<dbReference type="EMBL" id="CAJVCH010561950">
    <property type="protein sequence ID" value="CAG7831776.1"/>
    <property type="molecule type" value="Genomic_DNA"/>
</dbReference>
<sequence length="60" mass="6757">YLTENGTLESDPSATDVWFYAVDPISDYILEREHPKVAETIMSRNGSKIIAYYVSSALEV</sequence>
<dbReference type="OrthoDB" id="10029135at2759"/>
<proteinExistence type="predicted"/>
<name>A0A8J2LGY4_9HEXA</name>
<gene>
    <name evidence="1" type="ORF">AFUS01_LOCUS41501</name>
</gene>
<evidence type="ECO:0000313" key="2">
    <source>
        <dbReference type="Proteomes" id="UP000708208"/>
    </source>
</evidence>
<reference evidence="1" key="1">
    <citation type="submission" date="2021-06" db="EMBL/GenBank/DDBJ databases">
        <authorList>
            <person name="Hodson N. C."/>
            <person name="Mongue J. A."/>
            <person name="Jaron S. K."/>
        </authorList>
    </citation>
    <scope>NUCLEOTIDE SEQUENCE</scope>
</reference>
<organism evidence="1 2">
    <name type="scientific">Allacma fusca</name>
    <dbReference type="NCBI Taxonomy" id="39272"/>
    <lineage>
        <taxon>Eukaryota</taxon>
        <taxon>Metazoa</taxon>
        <taxon>Ecdysozoa</taxon>
        <taxon>Arthropoda</taxon>
        <taxon>Hexapoda</taxon>
        <taxon>Collembola</taxon>
        <taxon>Symphypleona</taxon>
        <taxon>Sminthuridae</taxon>
        <taxon>Allacma</taxon>
    </lineage>
</organism>
<accession>A0A8J2LGY4</accession>
<comment type="caution">
    <text evidence="1">The sequence shown here is derived from an EMBL/GenBank/DDBJ whole genome shotgun (WGS) entry which is preliminary data.</text>
</comment>
<feature type="non-terminal residue" evidence="1">
    <location>
        <position position="1"/>
    </location>
</feature>
<protein>
    <submittedName>
        <fullName evidence="1">Uncharacterized protein</fullName>
    </submittedName>
</protein>
<dbReference type="Proteomes" id="UP000708208">
    <property type="component" value="Unassembled WGS sequence"/>
</dbReference>
<evidence type="ECO:0000313" key="1">
    <source>
        <dbReference type="EMBL" id="CAG7831776.1"/>
    </source>
</evidence>